<dbReference type="EnsemblMetazoa" id="XM_019999953.1">
    <property type="protein sequence ID" value="XP_019855512.1"/>
    <property type="gene ID" value="LOC109584273"/>
</dbReference>
<dbReference type="Proteomes" id="UP000007879">
    <property type="component" value="Unassembled WGS sequence"/>
</dbReference>
<reference evidence="2" key="1">
    <citation type="journal article" date="2010" name="Nature">
        <title>The Amphimedon queenslandica genome and the evolution of animal complexity.</title>
        <authorList>
            <person name="Srivastava M."/>
            <person name="Simakov O."/>
            <person name="Chapman J."/>
            <person name="Fahey B."/>
            <person name="Gauthier M.E."/>
            <person name="Mitros T."/>
            <person name="Richards G.S."/>
            <person name="Conaco C."/>
            <person name="Dacre M."/>
            <person name="Hellsten U."/>
            <person name="Larroux C."/>
            <person name="Putnam N.H."/>
            <person name="Stanke M."/>
            <person name="Adamska M."/>
            <person name="Darling A."/>
            <person name="Degnan S.M."/>
            <person name="Oakley T.H."/>
            <person name="Plachetzki D.C."/>
            <person name="Zhai Y."/>
            <person name="Adamski M."/>
            <person name="Calcino A."/>
            <person name="Cummins S.F."/>
            <person name="Goodstein D.M."/>
            <person name="Harris C."/>
            <person name="Jackson D.J."/>
            <person name="Leys S.P."/>
            <person name="Shu S."/>
            <person name="Woodcroft B.J."/>
            <person name="Vervoort M."/>
            <person name="Kosik K.S."/>
            <person name="Manning G."/>
            <person name="Degnan B.M."/>
            <person name="Rokhsar D.S."/>
        </authorList>
    </citation>
    <scope>NUCLEOTIDE SEQUENCE [LARGE SCALE GENOMIC DNA]</scope>
</reference>
<dbReference type="OrthoDB" id="6133789at2759"/>
<dbReference type="EnsemblMetazoa" id="Aqu2.1.24143_001">
    <property type="protein sequence ID" value="Aqu2.1.24143_001"/>
    <property type="gene ID" value="Aqu2.1.24143"/>
</dbReference>
<protein>
    <submittedName>
        <fullName evidence="1">Uncharacterized protein</fullName>
    </submittedName>
</protein>
<proteinExistence type="predicted"/>
<evidence type="ECO:0000313" key="1">
    <source>
        <dbReference type="EnsemblMetazoa" id="Aqu2.1.24143_001"/>
    </source>
</evidence>
<gene>
    <name evidence="1" type="primary">109584273</name>
</gene>
<reference evidence="1" key="2">
    <citation type="submission" date="2017-05" db="UniProtKB">
        <authorList>
            <consortium name="EnsemblMetazoa"/>
        </authorList>
    </citation>
    <scope>IDENTIFICATION</scope>
</reference>
<dbReference type="eggNOG" id="ENOG502QW0B">
    <property type="taxonomic scope" value="Eukaryota"/>
</dbReference>
<organism evidence="1">
    <name type="scientific">Amphimedon queenslandica</name>
    <name type="common">Sponge</name>
    <dbReference type="NCBI Taxonomy" id="400682"/>
    <lineage>
        <taxon>Eukaryota</taxon>
        <taxon>Metazoa</taxon>
        <taxon>Porifera</taxon>
        <taxon>Demospongiae</taxon>
        <taxon>Heteroscleromorpha</taxon>
        <taxon>Haplosclerida</taxon>
        <taxon>Niphatidae</taxon>
        <taxon>Amphimedon</taxon>
    </lineage>
</organism>
<dbReference type="InParanoid" id="A0A1X7U919"/>
<keyword evidence="2" id="KW-1185">Reference proteome</keyword>
<dbReference type="AlphaFoldDB" id="A0A1X7U919"/>
<accession>A0A1X7U919</accession>
<sequence>MYLSVAIASEVALLVPWNIIKQDDEELSFQSLFAKIQSGLVSTISSKDLENSVLQRVYVGTSKESFSVVDASHNVNSVCGIFGSFVKFVVAVSQQSLDLEVLSKRPRLVCDDIPLPTSLPSLLRETSRKNRLFNKLVEFCESKAIGWADPDVYGKPFLLDLSNVLWYLDGHHDVLASRSCPIPILFKPFVGFNRPELSKHRKRSISNMSRDKLLEYSSLLQEHVMSSWMQQTEWTFFRNELIALVESLASYASYLSIRNKAMKEHHSSPEPSVSFSDSSTVRHIKSSSSVSPLLSELDDAIASKPEYCKLCVHDFSPQDNRRRYLYIRELEKGLSHPIFYFTYTHNSNVGNYHFIWKAPLSASESSTENMRVIEEIKKEIPVYHTRAMRREFYNIYGRISPESKPYLLRSIYHALTNDLSTARTTHEKEIDTRVQEALLAEDPDIVIDLRHFNSNGEDNFRIFWLKCNEFLTSCTTIHERRHDTALC</sequence>
<name>A0A1X7U919_AMPQE</name>
<evidence type="ECO:0000313" key="2">
    <source>
        <dbReference type="Proteomes" id="UP000007879"/>
    </source>
</evidence>
<dbReference type="KEGG" id="aqu:109584273"/>